<name>A0A385AGZ2_LATCU</name>
<evidence type="ECO:0000313" key="1">
    <source>
        <dbReference type="EMBL" id="AXN36898.1"/>
    </source>
</evidence>
<accession>A0A385AGZ2</accession>
<keyword evidence="1" id="KW-0614">Plasmid</keyword>
<protein>
    <submittedName>
        <fullName evidence="1">Uncharacterized protein</fullName>
    </submittedName>
</protein>
<proteinExistence type="predicted"/>
<dbReference type="EMBL" id="CP031005">
    <property type="protein sequence ID" value="AXN36898.1"/>
    <property type="molecule type" value="Genomic_DNA"/>
</dbReference>
<reference evidence="1 2" key="1">
    <citation type="submission" date="2018-07" db="EMBL/GenBank/DDBJ databases">
        <title>Lactobacillus curvatus genome sequence.</title>
        <authorList>
            <person name="Prechtl R."/>
        </authorList>
    </citation>
    <scope>NUCLEOTIDE SEQUENCE [LARGE SCALE GENOMIC DNA]</scope>
    <source>
        <strain evidence="1 2">TMW 1.1928</strain>
        <plasmid evidence="1 2">p-1.1928_2</plasmid>
    </source>
</reference>
<dbReference type="RefSeq" id="WP_116843852.1">
    <property type="nucleotide sequence ID" value="NZ_CP031005.1"/>
</dbReference>
<organism evidence="1 2">
    <name type="scientific">Latilactobacillus curvatus</name>
    <name type="common">Lactobacillus curvatus</name>
    <dbReference type="NCBI Taxonomy" id="28038"/>
    <lineage>
        <taxon>Bacteria</taxon>
        <taxon>Bacillati</taxon>
        <taxon>Bacillota</taxon>
        <taxon>Bacilli</taxon>
        <taxon>Lactobacillales</taxon>
        <taxon>Lactobacillaceae</taxon>
        <taxon>Latilactobacillus</taxon>
    </lineage>
</organism>
<geneLocation type="plasmid" evidence="1 2">
    <name>p-1.1928_2</name>
</geneLocation>
<evidence type="ECO:0000313" key="2">
    <source>
        <dbReference type="Proteomes" id="UP000257607"/>
    </source>
</evidence>
<sequence>MSTYVLSCNDQVKLPFINGMGEMIDLELGTKYTITYRGGYYLALRNGETESVRPANMPVKIKSDNSNVIQIKRRG</sequence>
<gene>
    <name evidence="1" type="ORF">DT351_11155</name>
</gene>
<dbReference type="AlphaFoldDB" id="A0A385AGZ2"/>
<dbReference type="Proteomes" id="UP000257607">
    <property type="component" value="Plasmid p-1.1928_2"/>
</dbReference>